<organism evidence="2 3">
    <name type="scientific">Dendrothele bispora (strain CBS 962.96)</name>
    <dbReference type="NCBI Taxonomy" id="1314807"/>
    <lineage>
        <taxon>Eukaryota</taxon>
        <taxon>Fungi</taxon>
        <taxon>Dikarya</taxon>
        <taxon>Basidiomycota</taxon>
        <taxon>Agaricomycotina</taxon>
        <taxon>Agaricomycetes</taxon>
        <taxon>Agaricomycetidae</taxon>
        <taxon>Agaricales</taxon>
        <taxon>Agaricales incertae sedis</taxon>
        <taxon>Dendrothele</taxon>
    </lineage>
</organism>
<keyword evidence="3" id="KW-1185">Reference proteome</keyword>
<evidence type="ECO:0000259" key="1">
    <source>
        <dbReference type="Pfam" id="PF18718"/>
    </source>
</evidence>
<dbReference type="AlphaFoldDB" id="A0A4S8KRB9"/>
<feature type="non-terminal residue" evidence="2">
    <location>
        <position position="1"/>
    </location>
</feature>
<proteinExistence type="predicted"/>
<dbReference type="Pfam" id="PF18718">
    <property type="entry name" value="CxC5"/>
    <property type="match status" value="1"/>
</dbReference>
<name>A0A4S8KRB9_DENBC</name>
<dbReference type="Proteomes" id="UP000297245">
    <property type="component" value="Unassembled WGS sequence"/>
</dbReference>
<evidence type="ECO:0000313" key="3">
    <source>
        <dbReference type="Proteomes" id="UP000297245"/>
    </source>
</evidence>
<protein>
    <recommendedName>
        <fullName evidence="1">CxC5 like cysteine cluster associated with KDZ domain-containing protein</fullName>
    </recommendedName>
</protein>
<dbReference type="EMBL" id="ML180219">
    <property type="protein sequence ID" value="THU78306.1"/>
    <property type="molecule type" value="Genomic_DNA"/>
</dbReference>
<evidence type="ECO:0000313" key="2">
    <source>
        <dbReference type="EMBL" id="THU78306.1"/>
    </source>
</evidence>
<accession>A0A4S8KRB9</accession>
<sequence length="333" mass="38711">QLGQDIPNLLLPQLVTFVHFCTHLKNNILLLYPSTHPPTQTAPYLPEETRLFLQRSCSMRDEDVEACWDAVKDVVWQGDEVLNQVKDEMSIQSAFLKYGGVLFRHIWPSTSTCINPDCQYVVDKKPLKLQGASELQGILFTLDKGPIAVRVHHFTCYGCKWIYHHDYHVMRDKHTEQSRRLYYKCDVIPDIIQVTTHYYIETRLARMWRNSMLYSWTSATNCVSIYNGSILSRQPMPSEWGIQEPVLQPEHIYDSFKIISLLEYHISTNSQLDVPHSVKRAHRDASSSHDTLIQAHRFDEAMERANEHIHQVGQPELNHRCAKCVRIIEENGK</sequence>
<dbReference type="InterPro" id="IPR041539">
    <property type="entry name" value="CxC5"/>
</dbReference>
<dbReference type="OrthoDB" id="3055037at2759"/>
<feature type="domain" description="CxC5 like cysteine cluster associated with KDZ" evidence="1">
    <location>
        <begin position="103"/>
        <end position="229"/>
    </location>
</feature>
<gene>
    <name evidence="2" type="ORF">K435DRAFT_888201</name>
</gene>
<reference evidence="2 3" key="1">
    <citation type="journal article" date="2019" name="Nat. Ecol. Evol.">
        <title>Megaphylogeny resolves global patterns of mushroom evolution.</title>
        <authorList>
            <person name="Varga T."/>
            <person name="Krizsan K."/>
            <person name="Foldi C."/>
            <person name="Dima B."/>
            <person name="Sanchez-Garcia M."/>
            <person name="Sanchez-Ramirez S."/>
            <person name="Szollosi G.J."/>
            <person name="Szarkandi J.G."/>
            <person name="Papp V."/>
            <person name="Albert L."/>
            <person name="Andreopoulos W."/>
            <person name="Angelini C."/>
            <person name="Antonin V."/>
            <person name="Barry K.W."/>
            <person name="Bougher N.L."/>
            <person name="Buchanan P."/>
            <person name="Buyck B."/>
            <person name="Bense V."/>
            <person name="Catcheside P."/>
            <person name="Chovatia M."/>
            <person name="Cooper J."/>
            <person name="Damon W."/>
            <person name="Desjardin D."/>
            <person name="Finy P."/>
            <person name="Geml J."/>
            <person name="Haridas S."/>
            <person name="Hughes K."/>
            <person name="Justo A."/>
            <person name="Karasinski D."/>
            <person name="Kautmanova I."/>
            <person name="Kiss B."/>
            <person name="Kocsube S."/>
            <person name="Kotiranta H."/>
            <person name="LaButti K.M."/>
            <person name="Lechner B.E."/>
            <person name="Liimatainen K."/>
            <person name="Lipzen A."/>
            <person name="Lukacs Z."/>
            <person name="Mihaltcheva S."/>
            <person name="Morgado L.N."/>
            <person name="Niskanen T."/>
            <person name="Noordeloos M.E."/>
            <person name="Ohm R.A."/>
            <person name="Ortiz-Santana B."/>
            <person name="Ovrebo C."/>
            <person name="Racz N."/>
            <person name="Riley R."/>
            <person name="Savchenko A."/>
            <person name="Shiryaev A."/>
            <person name="Soop K."/>
            <person name="Spirin V."/>
            <person name="Szebenyi C."/>
            <person name="Tomsovsky M."/>
            <person name="Tulloss R.E."/>
            <person name="Uehling J."/>
            <person name="Grigoriev I.V."/>
            <person name="Vagvolgyi C."/>
            <person name="Papp T."/>
            <person name="Martin F.M."/>
            <person name="Miettinen O."/>
            <person name="Hibbett D.S."/>
            <person name="Nagy L.G."/>
        </authorList>
    </citation>
    <scope>NUCLEOTIDE SEQUENCE [LARGE SCALE GENOMIC DNA]</scope>
    <source>
        <strain evidence="2 3">CBS 962.96</strain>
    </source>
</reference>